<evidence type="ECO:0000256" key="2">
    <source>
        <dbReference type="ARBA" id="ARBA00022722"/>
    </source>
</evidence>
<evidence type="ECO:0000256" key="3">
    <source>
        <dbReference type="ARBA" id="ARBA00022723"/>
    </source>
</evidence>
<dbReference type="AlphaFoldDB" id="A0A9N9Q359"/>
<dbReference type="CDD" id="cd11010">
    <property type="entry name" value="S1-P1_nuclease"/>
    <property type="match status" value="1"/>
</dbReference>
<dbReference type="Pfam" id="PF02265">
    <property type="entry name" value="S1-P1_nuclease"/>
    <property type="match status" value="1"/>
</dbReference>
<dbReference type="Gene3D" id="1.10.575.10">
    <property type="entry name" value="P1 Nuclease"/>
    <property type="match status" value="1"/>
</dbReference>
<evidence type="ECO:0000256" key="5">
    <source>
        <dbReference type="ARBA" id="ARBA00022801"/>
    </source>
</evidence>
<feature type="signal peptide" evidence="8">
    <location>
        <begin position="1"/>
        <end position="20"/>
    </location>
</feature>
<dbReference type="OrthoDB" id="441446at2759"/>
<dbReference type="GO" id="GO:0006308">
    <property type="term" value="P:DNA catabolic process"/>
    <property type="evidence" value="ECO:0007669"/>
    <property type="project" value="InterPro"/>
</dbReference>
<evidence type="ECO:0008006" key="11">
    <source>
        <dbReference type="Google" id="ProtNLM"/>
    </source>
</evidence>
<dbReference type="GO" id="GO:0046872">
    <property type="term" value="F:metal ion binding"/>
    <property type="evidence" value="ECO:0007669"/>
    <property type="project" value="UniProtKB-KW"/>
</dbReference>
<keyword evidence="4" id="KW-0255">Endonuclease</keyword>
<evidence type="ECO:0000256" key="8">
    <source>
        <dbReference type="SAM" id="SignalP"/>
    </source>
</evidence>
<proteinExistence type="inferred from homology"/>
<keyword evidence="7" id="KW-0325">Glycoprotein</keyword>
<evidence type="ECO:0000313" key="10">
    <source>
        <dbReference type="Proteomes" id="UP000701801"/>
    </source>
</evidence>
<evidence type="ECO:0000313" key="9">
    <source>
        <dbReference type="EMBL" id="CAG8977970.1"/>
    </source>
</evidence>
<dbReference type="PANTHER" id="PTHR33146:SF26">
    <property type="entry name" value="ENDONUCLEASE 4"/>
    <property type="match status" value="1"/>
</dbReference>
<keyword evidence="5" id="KW-0378">Hydrolase</keyword>
<dbReference type="InterPro" id="IPR008947">
    <property type="entry name" value="PLipase_C/P1_nuclease_dom_sf"/>
</dbReference>
<protein>
    <recommendedName>
        <fullName evidence="11">Nuclease S1</fullName>
    </recommendedName>
</protein>
<comment type="caution">
    <text evidence="9">The sequence shown here is derived from an EMBL/GenBank/DDBJ whole genome shotgun (WGS) entry which is preliminary data.</text>
</comment>
<dbReference type="PANTHER" id="PTHR33146">
    <property type="entry name" value="ENDONUCLEASE 4"/>
    <property type="match status" value="1"/>
</dbReference>
<keyword evidence="8" id="KW-0732">Signal</keyword>
<comment type="similarity">
    <text evidence="1">Belongs to the nuclease type I family.</text>
</comment>
<sequence length="291" mass="32021">MKIHLPTAILACLPFSTAWGSLGHTTVAYIASNFVSPPTTLLFQSILYNDTEHYLANIATWADSFRYTAAGRFSGPLHFIDANDEPPLYCGIKMERDCATEGCIIGAVANYTRQLLDPSTPTGMRNMAAKFIVHFLGDIHEPLHTEALLRGGNSIPVLFATHLTNLHHVWDTSIPETHIGGYGLAFAQAWATNLTDFIQNGIYKSQAENEWLKGMSLEDPESSALIWAGESNAYVCSTVLPEGREGVENMELSGEYFEAAVPVVETLVARAGYRLEKWLDLIAVRAARTEL</sequence>
<evidence type="ECO:0000256" key="4">
    <source>
        <dbReference type="ARBA" id="ARBA00022759"/>
    </source>
</evidence>
<dbReference type="GO" id="GO:0016788">
    <property type="term" value="F:hydrolase activity, acting on ester bonds"/>
    <property type="evidence" value="ECO:0007669"/>
    <property type="project" value="InterPro"/>
</dbReference>
<dbReference type="GO" id="GO:0004519">
    <property type="term" value="F:endonuclease activity"/>
    <property type="evidence" value="ECO:0007669"/>
    <property type="project" value="UniProtKB-KW"/>
</dbReference>
<evidence type="ECO:0000256" key="1">
    <source>
        <dbReference type="ARBA" id="ARBA00009547"/>
    </source>
</evidence>
<accession>A0A9N9Q359</accession>
<dbReference type="Proteomes" id="UP000701801">
    <property type="component" value="Unassembled WGS sequence"/>
</dbReference>
<feature type="chain" id="PRO_5040363327" description="Nuclease S1" evidence="8">
    <location>
        <begin position="21"/>
        <end position="291"/>
    </location>
</feature>
<evidence type="ECO:0000256" key="6">
    <source>
        <dbReference type="ARBA" id="ARBA00023157"/>
    </source>
</evidence>
<reference evidence="9" key="1">
    <citation type="submission" date="2021-07" db="EMBL/GenBank/DDBJ databases">
        <authorList>
            <person name="Durling M."/>
        </authorList>
    </citation>
    <scope>NUCLEOTIDE SEQUENCE</scope>
</reference>
<dbReference type="GO" id="GO:0003676">
    <property type="term" value="F:nucleic acid binding"/>
    <property type="evidence" value="ECO:0007669"/>
    <property type="project" value="InterPro"/>
</dbReference>
<keyword evidence="2" id="KW-0540">Nuclease</keyword>
<keyword evidence="3" id="KW-0479">Metal-binding</keyword>
<evidence type="ECO:0000256" key="7">
    <source>
        <dbReference type="ARBA" id="ARBA00023180"/>
    </source>
</evidence>
<organism evidence="9 10">
    <name type="scientific">Hymenoscyphus albidus</name>
    <dbReference type="NCBI Taxonomy" id="595503"/>
    <lineage>
        <taxon>Eukaryota</taxon>
        <taxon>Fungi</taxon>
        <taxon>Dikarya</taxon>
        <taxon>Ascomycota</taxon>
        <taxon>Pezizomycotina</taxon>
        <taxon>Leotiomycetes</taxon>
        <taxon>Helotiales</taxon>
        <taxon>Helotiaceae</taxon>
        <taxon>Hymenoscyphus</taxon>
    </lineage>
</organism>
<gene>
    <name evidence="9" type="ORF">HYALB_00001851</name>
</gene>
<keyword evidence="10" id="KW-1185">Reference proteome</keyword>
<dbReference type="InterPro" id="IPR003154">
    <property type="entry name" value="S1/P1nuclease"/>
</dbReference>
<name>A0A9N9Q359_9HELO</name>
<dbReference type="EMBL" id="CAJVRM010000239">
    <property type="protein sequence ID" value="CAG8977970.1"/>
    <property type="molecule type" value="Genomic_DNA"/>
</dbReference>
<dbReference type="SUPFAM" id="SSF48537">
    <property type="entry name" value="Phospholipase C/P1 nuclease"/>
    <property type="match status" value="1"/>
</dbReference>
<keyword evidence="6" id="KW-1015">Disulfide bond</keyword>